<keyword evidence="2" id="KW-0804">Transcription</keyword>
<dbReference type="GO" id="GO:0005634">
    <property type="term" value="C:nucleus"/>
    <property type="evidence" value="ECO:0007669"/>
    <property type="project" value="TreeGrafter"/>
</dbReference>
<dbReference type="GO" id="GO:0000981">
    <property type="term" value="F:DNA-binding transcription factor activity, RNA polymerase II-specific"/>
    <property type="evidence" value="ECO:0007669"/>
    <property type="project" value="TreeGrafter"/>
</dbReference>
<protein>
    <recommendedName>
        <fullName evidence="5">Xylanolytic transcriptional activator regulatory domain-containing protein</fullName>
    </recommendedName>
</protein>
<dbReference type="GO" id="GO:0000978">
    <property type="term" value="F:RNA polymerase II cis-regulatory region sequence-specific DNA binding"/>
    <property type="evidence" value="ECO:0007669"/>
    <property type="project" value="TreeGrafter"/>
</dbReference>
<evidence type="ECO:0000256" key="2">
    <source>
        <dbReference type="ARBA" id="ARBA00023163"/>
    </source>
</evidence>
<dbReference type="InterPro" id="IPR051127">
    <property type="entry name" value="Fungal_SecMet_Regulators"/>
</dbReference>
<proteinExistence type="predicted"/>
<dbReference type="GO" id="GO:0006351">
    <property type="term" value="P:DNA-templated transcription"/>
    <property type="evidence" value="ECO:0007669"/>
    <property type="project" value="InterPro"/>
</dbReference>
<dbReference type="GO" id="GO:0000435">
    <property type="term" value="P:positive regulation of transcription from RNA polymerase II promoter by galactose"/>
    <property type="evidence" value="ECO:0007669"/>
    <property type="project" value="TreeGrafter"/>
</dbReference>
<feature type="domain" description="Xylanolytic transcriptional activator regulatory" evidence="5">
    <location>
        <begin position="158"/>
        <end position="234"/>
    </location>
</feature>
<gene>
    <name evidence="6" type="ORF">FE257_002683</name>
</gene>
<dbReference type="GO" id="GO:0008270">
    <property type="term" value="F:zinc ion binding"/>
    <property type="evidence" value="ECO:0007669"/>
    <property type="project" value="InterPro"/>
</dbReference>
<name>A0AAD4GN81_ASPNN</name>
<dbReference type="InterPro" id="IPR007219">
    <property type="entry name" value="XnlR_reg_dom"/>
</dbReference>
<evidence type="ECO:0000259" key="5">
    <source>
        <dbReference type="SMART" id="SM00906"/>
    </source>
</evidence>
<reference evidence="6" key="1">
    <citation type="journal article" date="2019" name="Beilstein J. Org. Chem.">
        <title>Nanangenines: drimane sesquiterpenoids as the dominant metabolite cohort of a novel Australian fungus, Aspergillus nanangensis.</title>
        <authorList>
            <person name="Lacey H.J."/>
            <person name="Gilchrist C.L.M."/>
            <person name="Crombie A."/>
            <person name="Kalaitzis J.A."/>
            <person name="Vuong D."/>
            <person name="Rutledge P.J."/>
            <person name="Turner P."/>
            <person name="Pitt J.I."/>
            <person name="Lacey E."/>
            <person name="Chooi Y.H."/>
            <person name="Piggott A.M."/>
        </authorList>
    </citation>
    <scope>NUCLEOTIDE SEQUENCE</scope>
    <source>
        <strain evidence="6">MST-FP2251</strain>
    </source>
</reference>
<evidence type="ECO:0000256" key="4">
    <source>
        <dbReference type="SAM" id="MobiDB-lite"/>
    </source>
</evidence>
<accession>A0AAD4GN81</accession>
<keyword evidence="7" id="KW-1185">Reference proteome</keyword>
<dbReference type="PANTHER" id="PTHR47424:SF9">
    <property type="entry name" value="TAH-2"/>
    <property type="match status" value="1"/>
</dbReference>
<dbReference type="SMART" id="SM00906">
    <property type="entry name" value="Fungal_trans"/>
    <property type="match status" value="1"/>
</dbReference>
<evidence type="ECO:0000313" key="6">
    <source>
        <dbReference type="EMBL" id="KAF9883889.1"/>
    </source>
</evidence>
<keyword evidence="3" id="KW-0539">Nucleus</keyword>
<dbReference type="EMBL" id="VCAU01000143">
    <property type="protein sequence ID" value="KAF9883889.1"/>
    <property type="molecule type" value="Genomic_DNA"/>
</dbReference>
<dbReference type="Proteomes" id="UP001194746">
    <property type="component" value="Unassembled WGS sequence"/>
</dbReference>
<evidence type="ECO:0000256" key="1">
    <source>
        <dbReference type="ARBA" id="ARBA00023015"/>
    </source>
</evidence>
<dbReference type="PANTHER" id="PTHR47424">
    <property type="entry name" value="REGULATORY PROTEIN GAL4"/>
    <property type="match status" value="1"/>
</dbReference>
<dbReference type="AlphaFoldDB" id="A0AAD4GN81"/>
<evidence type="ECO:0000313" key="7">
    <source>
        <dbReference type="Proteomes" id="UP001194746"/>
    </source>
</evidence>
<organism evidence="6 7">
    <name type="scientific">Aspergillus nanangensis</name>
    <dbReference type="NCBI Taxonomy" id="2582783"/>
    <lineage>
        <taxon>Eukaryota</taxon>
        <taxon>Fungi</taxon>
        <taxon>Dikarya</taxon>
        <taxon>Ascomycota</taxon>
        <taxon>Pezizomycotina</taxon>
        <taxon>Eurotiomycetes</taxon>
        <taxon>Eurotiomycetidae</taxon>
        <taxon>Eurotiales</taxon>
        <taxon>Aspergillaceae</taxon>
        <taxon>Aspergillus</taxon>
        <taxon>Aspergillus subgen. Circumdati</taxon>
    </lineage>
</organism>
<feature type="region of interest" description="Disordered" evidence="4">
    <location>
        <begin position="1"/>
        <end position="21"/>
    </location>
</feature>
<comment type="caution">
    <text evidence="6">The sequence shown here is derived from an EMBL/GenBank/DDBJ whole genome shotgun (WGS) entry which is preliminary data.</text>
</comment>
<reference evidence="6" key="2">
    <citation type="submission" date="2020-02" db="EMBL/GenBank/DDBJ databases">
        <authorList>
            <person name="Gilchrist C.L.M."/>
            <person name="Chooi Y.-H."/>
        </authorList>
    </citation>
    <scope>NUCLEOTIDE SEQUENCE</scope>
    <source>
        <strain evidence="6">MST-FP2251</strain>
    </source>
</reference>
<dbReference type="CDD" id="cd12148">
    <property type="entry name" value="fungal_TF_MHR"/>
    <property type="match status" value="1"/>
</dbReference>
<evidence type="ECO:0000256" key="3">
    <source>
        <dbReference type="ARBA" id="ARBA00023242"/>
    </source>
</evidence>
<sequence length="539" mass="58581">MAVDHVAGGDESPQEQFVTGSNGENFYIGETTSLSFLDFLRHGLRRWVGATPFTEGERQSVLLEPDPDVITGEESSGILHLFSEAECHSLLSTRHENGPSKGNCEDMAAVDAALAIGAQARASTPADARYALALFTRARSIAFQDMFTSPSASRQSAASIYLGIASKTAIVFGLHQPLSWKSMRQQSGYGARLRVWHSLCILEVLTSSILGRPCTVPRASRHNVQSLPLDADTPAFDSILNCAILLDDICSQLNRGMANDITTAQDLLRRLRAWSQNLPHSLCRFSYIDGSSLSHCERKRVIGGLHASSIYYFAVILVTRPFLIESLKSRISRRLSSGSQPPADPRKASLAQVCMTSAIHMGHLCSQFASVLTPSDPPLGNTGLLKSWAFGAGLVLGFAIFAGESQDDLRGAFSGVIQLLDAAAAISPQSRLFSRTLQELDETINLYNRLYSRKARCLADQYVEQLLVIDINPGTSGAPAPELGEPVLLSGLEHTMAHHAPCTIGDVKLDDQVFDLQEWEDLGFHFSDDFGLDFGEGLL</sequence>
<keyword evidence="1" id="KW-0805">Transcription regulation</keyword>